<dbReference type="OrthoDB" id="9802489at2"/>
<protein>
    <submittedName>
        <fullName evidence="1">Uncharacterized protein</fullName>
    </submittedName>
</protein>
<keyword evidence="2" id="KW-1185">Reference proteome</keyword>
<dbReference type="Proteomes" id="UP000236732">
    <property type="component" value="Unassembled WGS sequence"/>
</dbReference>
<proteinExistence type="predicted"/>
<reference evidence="1 2" key="1">
    <citation type="submission" date="2016-10" db="EMBL/GenBank/DDBJ databases">
        <authorList>
            <person name="de Groot N.N."/>
        </authorList>
    </citation>
    <scope>NUCLEOTIDE SEQUENCE [LARGE SCALE GENOMIC DNA]</scope>
    <source>
        <strain evidence="1 2">CGMCC 4.7037</strain>
    </source>
</reference>
<evidence type="ECO:0000313" key="2">
    <source>
        <dbReference type="Proteomes" id="UP000236732"/>
    </source>
</evidence>
<dbReference type="AlphaFoldDB" id="A0A1H6F1H3"/>
<organism evidence="1 2">
    <name type="scientific">Nonomuraea solani</name>
    <dbReference type="NCBI Taxonomy" id="1144553"/>
    <lineage>
        <taxon>Bacteria</taxon>
        <taxon>Bacillati</taxon>
        <taxon>Actinomycetota</taxon>
        <taxon>Actinomycetes</taxon>
        <taxon>Streptosporangiales</taxon>
        <taxon>Streptosporangiaceae</taxon>
        <taxon>Nonomuraea</taxon>
    </lineage>
</organism>
<dbReference type="RefSeq" id="WP_103963961.1">
    <property type="nucleotide sequence ID" value="NZ_FNVT01000031.1"/>
</dbReference>
<name>A0A1H6F1H3_9ACTN</name>
<dbReference type="EMBL" id="FNVT01000031">
    <property type="protein sequence ID" value="SEH02945.1"/>
    <property type="molecule type" value="Genomic_DNA"/>
</dbReference>
<evidence type="ECO:0000313" key="1">
    <source>
        <dbReference type="EMBL" id="SEH02945.1"/>
    </source>
</evidence>
<gene>
    <name evidence="1" type="ORF">SAMN05444920_13157</name>
</gene>
<sequence length="79" mass="8610">MMNGLPCLSIGAGPPLIVLLFTPEAAIPTGFGRRYLMRTVGPLTEHFTVHVLNRRPGLPSTTTMADLAAHYARAMEAYR</sequence>
<accession>A0A1H6F1H3</accession>